<dbReference type="Pfam" id="PF00441">
    <property type="entry name" value="Acyl-CoA_dh_1"/>
    <property type="match status" value="1"/>
</dbReference>
<comment type="similarity">
    <text evidence="2 6">Belongs to the acyl-CoA dehydrogenase family.</text>
</comment>
<evidence type="ECO:0000259" key="7">
    <source>
        <dbReference type="Pfam" id="PF00441"/>
    </source>
</evidence>
<keyword evidence="5 6" id="KW-0560">Oxidoreductase</keyword>
<dbReference type="RefSeq" id="WP_106770565.1">
    <property type="nucleotide sequence ID" value="NZ_PXYK01000002.1"/>
</dbReference>
<dbReference type="InterPro" id="IPR013786">
    <property type="entry name" value="AcylCoA_DH/ox_N"/>
</dbReference>
<evidence type="ECO:0000256" key="2">
    <source>
        <dbReference type="ARBA" id="ARBA00009347"/>
    </source>
</evidence>
<dbReference type="InterPro" id="IPR037069">
    <property type="entry name" value="AcylCoA_DH/ox_N_sf"/>
</dbReference>
<dbReference type="InterPro" id="IPR036250">
    <property type="entry name" value="AcylCo_DH-like_C"/>
</dbReference>
<evidence type="ECO:0000313" key="10">
    <source>
        <dbReference type="EMBL" id="PSJ65225.1"/>
    </source>
</evidence>
<dbReference type="AlphaFoldDB" id="A0A2P7SSB8"/>
<feature type="domain" description="Acyl-CoA dehydrogenase/oxidase N-terminal" evidence="9">
    <location>
        <begin position="7"/>
        <end position="123"/>
    </location>
</feature>
<dbReference type="OrthoDB" id="9775090at2"/>
<dbReference type="InterPro" id="IPR006091">
    <property type="entry name" value="Acyl-CoA_Oxase/DH_mid-dom"/>
</dbReference>
<feature type="domain" description="Acyl-CoA dehydrogenase/oxidase C-terminal" evidence="7">
    <location>
        <begin position="233"/>
        <end position="394"/>
    </location>
</feature>
<dbReference type="Pfam" id="PF02770">
    <property type="entry name" value="Acyl-CoA_dh_M"/>
    <property type="match status" value="1"/>
</dbReference>
<keyword evidence="11" id="KW-1185">Reference proteome</keyword>
<dbReference type="PANTHER" id="PTHR43292:SF3">
    <property type="entry name" value="ACYL-COA DEHYDROGENASE FADE29"/>
    <property type="match status" value="1"/>
</dbReference>
<dbReference type="Gene3D" id="1.20.140.10">
    <property type="entry name" value="Butyryl-CoA Dehydrogenase, subunit A, domain 3"/>
    <property type="match status" value="1"/>
</dbReference>
<protein>
    <submittedName>
        <fullName evidence="10">Pimeloyl-CoA dehydrogenase large subunit</fullName>
    </submittedName>
</protein>
<evidence type="ECO:0000313" key="11">
    <source>
        <dbReference type="Proteomes" id="UP000241229"/>
    </source>
</evidence>
<evidence type="ECO:0000259" key="8">
    <source>
        <dbReference type="Pfam" id="PF02770"/>
    </source>
</evidence>
<dbReference type="InterPro" id="IPR046373">
    <property type="entry name" value="Acyl-CoA_Oxase/DH_mid-dom_sf"/>
</dbReference>
<dbReference type="Pfam" id="PF02771">
    <property type="entry name" value="Acyl-CoA_dh_N"/>
    <property type="match status" value="1"/>
</dbReference>
<reference evidence="10 11" key="1">
    <citation type="submission" date="2018-03" db="EMBL/GenBank/DDBJ databases">
        <title>The draft genome of Mesorhizobium sp. 6GN-30.</title>
        <authorList>
            <person name="Liu L."/>
            <person name="Li L."/>
            <person name="Wang T."/>
            <person name="Zhang X."/>
            <person name="Liang L."/>
        </authorList>
    </citation>
    <scope>NUCLEOTIDE SEQUENCE [LARGE SCALE GENOMIC DNA]</scope>
    <source>
        <strain evidence="10 11">6GN30</strain>
    </source>
</reference>
<dbReference type="SUPFAM" id="SSF47203">
    <property type="entry name" value="Acyl-CoA dehydrogenase C-terminal domain-like"/>
    <property type="match status" value="1"/>
</dbReference>
<evidence type="ECO:0000256" key="5">
    <source>
        <dbReference type="ARBA" id="ARBA00023002"/>
    </source>
</evidence>
<keyword evidence="4 6" id="KW-0274">FAD</keyword>
<dbReference type="InterPro" id="IPR009075">
    <property type="entry name" value="AcylCo_DH/oxidase_C"/>
</dbReference>
<accession>A0A2P7SSB8</accession>
<dbReference type="InterPro" id="IPR052161">
    <property type="entry name" value="Mycobact_Acyl-CoA_DH"/>
</dbReference>
<dbReference type="GO" id="GO:0050660">
    <property type="term" value="F:flavin adenine dinucleotide binding"/>
    <property type="evidence" value="ECO:0007669"/>
    <property type="project" value="InterPro"/>
</dbReference>
<evidence type="ECO:0000256" key="1">
    <source>
        <dbReference type="ARBA" id="ARBA00001974"/>
    </source>
</evidence>
<gene>
    <name evidence="10" type="ORF">C7I84_02450</name>
</gene>
<evidence type="ECO:0000259" key="9">
    <source>
        <dbReference type="Pfam" id="PF02771"/>
    </source>
</evidence>
<comment type="caution">
    <text evidence="10">The sequence shown here is derived from an EMBL/GenBank/DDBJ whole genome shotgun (WGS) entry which is preliminary data.</text>
</comment>
<organism evidence="10 11">
    <name type="scientific">Kumtagia ephedrae</name>
    <dbReference type="NCBI Taxonomy" id="2116701"/>
    <lineage>
        <taxon>Bacteria</taxon>
        <taxon>Pseudomonadati</taxon>
        <taxon>Pseudomonadota</taxon>
        <taxon>Alphaproteobacteria</taxon>
        <taxon>Hyphomicrobiales</taxon>
        <taxon>Phyllobacteriaceae</taxon>
        <taxon>Kumtagia</taxon>
    </lineage>
</organism>
<dbReference type="Proteomes" id="UP000241229">
    <property type="component" value="Unassembled WGS sequence"/>
</dbReference>
<dbReference type="Gene3D" id="1.10.540.10">
    <property type="entry name" value="Acyl-CoA dehydrogenase/oxidase, N-terminal domain"/>
    <property type="match status" value="1"/>
</dbReference>
<keyword evidence="3 6" id="KW-0285">Flavoprotein</keyword>
<evidence type="ECO:0000256" key="6">
    <source>
        <dbReference type="RuleBase" id="RU362125"/>
    </source>
</evidence>
<dbReference type="PANTHER" id="PTHR43292">
    <property type="entry name" value="ACYL-COA DEHYDROGENASE"/>
    <property type="match status" value="1"/>
</dbReference>
<proteinExistence type="inferred from homology"/>
<sequence length="399" mass="44697">MDLSLNAEDRAFREEVRAFFREHLPVDIAEKTRRSFHLHPEDMLRWQRILHEKGWAAPAWPKRYGGPGWTALQRYIFDEELCMADVPLPLLAGQGVNMVGPVIYTFGSEEQKAHYLPRILSGEDYWCQGFSEPGSGSDLASLKTRAVADGDDYIINGQKIWTSLAHNSNMIYCLVRTDPAVKPQRGISMLVFPMDTPGITVRPIISIDRGHSLNETFFENVRVPRSSLIGEEGKGWTYAKFLLGHERFTIAEIARSKRRLQRLHQMARETAVGDATLADDPIFRDKTTAIEIDLLALERMGLRVAWEMDQGIDNMLSASILKLRGSQIIQAVTELSVEAMGYAGLAYESLESGCTHSPSAPDIAQGKMEEFLFLRAATIYGGSTETQQNILAKMIYAGA</sequence>
<comment type="cofactor">
    <cofactor evidence="1 6">
        <name>FAD</name>
        <dbReference type="ChEBI" id="CHEBI:57692"/>
    </cofactor>
</comment>
<dbReference type="EMBL" id="PXYK01000002">
    <property type="protein sequence ID" value="PSJ65225.1"/>
    <property type="molecule type" value="Genomic_DNA"/>
</dbReference>
<name>A0A2P7SSB8_9HYPH</name>
<dbReference type="GO" id="GO:0016627">
    <property type="term" value="F:oxidoreductase activity, acting on the CH-CH group of donors"/>
    <property type="evidence" value="ECO:0007669"/>
    <property type="project" value="InterPro"/>
</dbReference>
<dbReference type="Gene3D" id="2.40.110.10">
    <property type="entry name" value="Butyryl-CoA Dehydrogenase, subunit A, domain 2"/>
    <property type="match status" value="1"/>
</dbReference>
<dbReference type="SUPFAM" id="SSF56645">
    <property type="entry name" value="Acyl-CoA dehydrogenase NM domain-like"/>
    <property type="match status" value="1"/>
</dbReference>
<feature type="domain" description="Acyl-CoA oxidase/dehydrogenase middle" evidence="8">
    <location>
        <begin position="127"/>
        <end position="221"/>
    </location>
</feature>
<evidence type="ECO:0000256" key="4">
    <source>
        <dbReference type="ARBA" id="ARBA00022827"/>
    </source>
</evidence>
<dbReference type="GO" id="GO:0005886">
    <property type="term" value="C:plasma membrane"/>
    <property type="evidence" value="ECO:0007669"/>
    <property type="project" value="TreeGrafter"/>
</dbReference>
<evidence type="ECO:0000256" key="3">
    <source>
        <dbReference type="ARBA" id="ARBA00022630"/>
    </source>
</evidence>
<dbReference type="InterPro" id="IPR009100">
    <property type="entry name" value="AcylCoA_DH/oxidase_NM_dom_sf"/>
</dbReference>